<dbReference type="SUPFAM" id="SSF46894">
    <property type="entry name" value="C-terminal effector domain of the bipartite response regulators"/>
    <property type="match status" value="1"/>
</dbReference>
<reference evidence="2 3" key="1">
    <citation type="submission" date="2016-08" db="EMBL/GenBank/DDBJ databases">
        <authorList>
            <person name="Seilhamer J.J."/>
        </authorList>
    </citation>
    <scope>NUCLEOTIDE SEQUENCE [LARGE SCALE GENOMIC DNA]</scope>
    <source>
        <strain evidence="2 3">P1-7</strain>
    </source>
</reference>
<name>A0A1C3XJR1_9HYPH</name>
<gene>
    <name evidence="2" type="ORF">GA0061101_15033</name>
</gene>
<feature type="region of interest" description="Disordered" evidence="1">
    <location>
        <begin position="225"/>
        <end position="251"/>
    </location>
</feature>
<dbReference type="InterPro" id="IPR036388">
    <property type="entry name" value="WH-like_DNA-bd_sf"/>
</dbReference>
<dbReference type="RefSeq" id="WP_092577569.1">
    <property type="nucleotide sequence ID" value="NZ_FMAF01000050.1"/>
</dbReference>
<dbReference type="OrthoDB" id="54411at2"/>
<accession>A0A1C3XJR1</accession>
<dbReference type="Gene3D" id="1.25.40.10">
    <property type="entry name" value="Tetratricopeptide repeat domain"/>
    <property type="match status" value="1"/>
</dbReference>
<dbReference type="PANTHER" id="PTHR35807">
    <property type="entry name" value="TRANSCRIPTIONAL REGULATOR REDD-RELATED"/>
    <property type="match status" value="1"/>
</dbReference>
<dbReference type="InterPro" id="IPR016032">
    <property type="entry name" value="Sig_transdc_resp-reg_C-effctor"/>
</dbReference>
<sequence>MGFSLRTFGEIILLDREGQAVAFPEKALLILAYLLANENSSASRASMARLLWGEDDIANSLTNLRKLVSRIKSRQSDLKTAFLTFDETYVHLERDSITSDIISARADTLKKPLDKLAFLAKGLRARFLGKANCQSRVFIDWRAGESRRHLAMLKETLDDVVTAPATPDGIALIKEAALLLFEAEPQDESTHRILLKAFDAEGGLEQLKRIFERRKELISSWPAKLSMQPQGQTPAPVHQSESGALSDRDATTRPIPRLPRLALLPPINHSPDPGAAMVATSLVEDITLGFCALNSLRVIAPYSAMQISRQSENQFELLQRYDINYVLDTRLSGLGDDVSLFTQLIYLSNSEVVWAERFSFRKLDLARNKHDISRHIILEVAGQVEQHGMTRAYFEQSPAAYHQYLVAQQYLHRLTLPNMRRARKEMKTALRESADFAPALSSIARTYSKEWLLTARGDIELLKSAETYATQAITIREDLADGYRELGVAKLLQGSIDESVEALELAETLSPHYADVIADHADTLVHFSRPGLALEKIQRAMELNPINPDSYLWTAAGASYCLGSFENALGYIDRMVDADLADRLSAASWAMLGNDKKARFFVSRALETNPDFDVDRWLAVVPLQEQWQKDIYREGLKKAGF</sequence>
<dbReference type="InterPro" id="IPR051677">
    <property type="entry name" value="AfsR-DnrI-RedD_regulator"/>
</dbReference>
<evidence type="ECO:0000313" key="3">
    <source>
        <dbReference type="Proteomes" id="UP000199205"/>
    </source>
</evidence>
<dbReference type="GO" id="GO:0006355">
    <property type="term" value="P:regulation of DNA-templated transcription"/>
    <property type="evidence" value="ECO:0007669"/>
    <property type="project" value="InterPro"/>
</dbReference>
<dbReference type="EMBL" id="FMAF01000050">
    <property type="protein sequence ID" value="SCB52517.1"/>
    <property type="molecule type" value="Genomic_DNA"/>
</dbReference>
<dbReference type="Proteomes" id="UP000199205">
    <property type="component" value="Unassembled WGS sequence"/>
</dbReference>
<protein>
    <submittedName>
        <fullName evidence="2">TolB amino-terminal domain-containing protein</fullName>
    </submittedName>
</protein>
<feature type="compositionally biased region" description="Polar residues" evidence="1">
    <location>
        <begin position="227"/>
        <end position="243"/>
    </location>
</feature>
<dbReference type="InterPro" id="IPR011990">
    <property type="entry name" value="TPR-like_helical_dom_sf"/>
</dbReference>
<organism evidence="2 3">
    <name type="scientific">Rhizobium lusitanum</name>
    <dbReference type="NCBI Taxonomy" id="293958"/>
    <lineage>
        <taxon>Bacteria</taxon>
        <taxon>Pseudomonadati</taxon>
        <taxon>Pseudomonadota</taxon>
        <taxon>Alphaproteobacteria</taxon>
        <taxon>Hyphomicrobiales</taxon>
        <taxon>Rhizobiaceae</taxon>
        <taxon>Rhizobium/Agrobacterium group</taxon>
        <taxon>Rhizobium</taxon>
    </lineage>
</organism>
<evidence type="ECO:0000256" key="1">
    <source>
        <dbReference type="SAM" id="MobiDB-lite"/>
    </source>
</evidence>
<dbReference type="GO" id="GO:0003677">
    <property type="term" value="F:DNA binding"/>
    <property type="evidence" value="ECO:0007669"/>
    <property type="project" value="InterPro"/>
</dbReference>
<evidence type="ECO:0000313" key="2">
    <source>
        <dbReference type="EMBL" id="SCB52517.1"/>
    </source>
</evidence>
<dbReference type="SUPFAM" id="SSF48452">
    <property type="entry name" value="TPR-like"/>
    <property type="match status" value="1"/>
</dbReference>
<dbReference type="AlphaFoldDB" id="A0A1C3XJR1"/>
<proteinExistence type="predicted"/>
<dbReference type="Gene3D" id="1.10.10.10">
    <property type="entry name" value="Winged helix-like DNA-binding domain superfamily/Winged helix DNA-binding domain"/>
    <property type="match status" value="1"/>
</dbReference>